<evidence type="ECO:0000313" key="2">
    <source>
        <dbReference type="Proteomes" id="UP000309215"/>
    </source>
</evidence>
<proteinExistence type="predicted"/>
<evidence type="ECO:0000313" key="1">
    <source>
        <dbReference type="EMBL" id="TKC97114.1"/>
    </source>
</evidence>
<dbReference type="RefSeq" id="WP_136935293.1">
    <property type="nucleotide sequence ID" value="NZ_SSMQ01000083.1"/>
</dbReference>
<reference evidence="1 2" key="1">
    <citation type="submission" date="2019-04" db="EMBL/GenBank/DDBJ databases">
        <authorList>
            <person name="Li Y."/>
            <person name="Wang J."/>
        </authorList>
    </citation>
    <scope>NUCLEOTIDE SEQUENCE [LARGE SCALE GENOMIC DNA]</scope>
    <source>
        <strain evidence="1 2">DSM 14668</strain>
    </source>
</reference>
<organism evidence="1 2">
    <name type="scientific">Polyangium fumosum</name>
    <dbReference type="NCBI Taxonomy" id="889272"/>
    <lineage>
        <taxon>Bacteria</taxon>
        <taxon>Pseudomonadati</taxon>
        <taxon>Myxococcota</taxon>
        <taxon>Polyangia</taxon>
        <taxon>Polyangiales</taxon>
        <taxon>Polyangiaceae</taxon>
        <taxon>Polyangium</taxon>
    </lineage>
</organism>
<dbReference type="InterPro" id="IPR016024">
    <property type="entry name" value="ARM-type_fold"/>
</dbReference>
<accession>A0A4U1IS24</accession>
<protein>
    <submittedName>
        <fullName evidence="1">HEAT repeat domain-containing protein</fullName>
    </submittedName>
</protein>
<dbReference type="AlphaFoldDB" id="A0A4U1IS24"/>
<keyword evidence="2" id="KW-1185">Reference proteome</keyword>
<gene>
    <name evidence="1" type="ORF">E8A74_44750</name>
</gene>
<name>A0A4U1IS24_9BACT</name>
<dbReference type="Proteomes" id="UP000309215">
    <property type="component" value="Unassembled WGS sequence"/>
</dbReference>
<dbReference type="Pfam" id="PF13646">
    <property type="entry name" value="HEAT_2"/>
    <property type="match status" value="1"/>
</dbReference>
<dbReference type="SUPFAM" id="SSF48371">
    <property type="entry name" value="ARM repeat"/>
    <property type="match status" value="1"/>
</dbReference>
<dbReference type="Gene3D" id="1.25.10.10">
    <property type="entry name" value="Leucine-rich Repeat Variant"/>
    <property type="match status" value="1"/>
</dbReference>
<dbReference type="EMBL" id="SSMQ01000083">
    <property type="protein sequence ID" value="TKC97114.1"/>
    <property type="molecule type" value="Genomic_DNA"/>
</dbReference>
<comment type="caution">
    <text evidence="1">The sequence shown here is derived from an EMBL/GenBank/DDBJ whole genome shotgun (WGS) entry which is preliminary data.</text>
</comment>
<dbReference type="InterPro" id="IPR011989">
    <property type="entry name" value="ARM-like"/>
</dbReference>
<sequence length="173" mass="18752">MTHAINDALPVAAYVSPAAYTPSPAKGPEAGVLSCLERRWTNLQPAVPPPFDVLVPEVGLLVSRRWTEPCEAAFDYLAQRWPEQLITLMEHGNLEPADLTFAAEIAGRTVEGSSIRRVLLKLLEHPKAVVREGAIYGLGAHLDEPVRAALRRLALYDPSNAVRAAASDALDDP</sequence>
<dbReference type="OrthoDB" id="5516979at2"/>